<accession>A0A0J1BDT2</accession>
<protein>
    <submittedName>
        <fullName evidence="1">Uncharacterized protein</fullName>
    </submittedName>
</protein>
<dbReference type="STRING" id="595434.RISK_003317"/>
<comment type="caution">
    <text evidence="1">The sequence shown here is derived from an EMBL/GenBank/DDBJ whole genome shotgun (WGS) entry which is preliminary data.</text>
</comment>
<evidence type="ECO:0000313" key="2">
    <source>
        <dbReference type="Proteomes" id="UP000036367"/>
    </source>
</evidence>
<dbReference type="PATRIC" id="fig|595434.4.peg.3164"/>
<sequence>MREKPSRPIGRAILHRAFSWGRFIAPTCLCVHLAFLTGQSSRVEHSLAPLQSGDSIGLFGWTFE</sequence>
<dbReference type="Proteomes" id="UP000036367">
    <property type="component" value="Unassembled WGS sequence"/>
</dbReference>
<name>A0A0J1BDT2_RHOIS</name>
<dbReference type="AlphaFoldDB" id="A0A0J1BDT2"/>
<keyword evidence="2" id="KW-1185">Reference proteome</keyword>
<gene>
    <name evidence="1" type="ORF">RISK_003317</name>
</gene>
<reference evidence="1" key="1">
    <citation type="submission" date="2015-05" db="EMBL/GenBank/DDBJ databases">
        <title>Permanent draft genome of Rhodopirellula islandicus K833.</title>
        <authorList>
            <person name="Kizina J."/>
            <person name="Richter M."/>
            <person name="Glockner F.O."/>
            <person name="Harder J."/>
        </authorList>
    </citation>
    <scope>NUCLEOTIDE SEQUENCE [LARGE SCALE GENOMIC DNA]</scope>
    <source>
        <strain evidence="1">K833</strain>
    </source>
</reference>
<proteinExistence type="predicted"/>
<evidence type="ECO:0000313" key="1">
    <source>
        <dbReference type="EMBL" id="KLU04695.1"/>
    </source>
</evidence>
<dbReference type="EMBL" id="LECT01000026">
    <property type="protein sequence ID" value="KLU04695.1"/>
    <property type="molecule type" value="Genomic_DNA"/>
</dbReference>
<organism evidence="1 2">
    <name type="scientific">Rhodopirellula islandica</name>
    <dbReference type="NCBI Taxonomy" id="595434"/>
    <lineage>
        <taxon>Bacteria</taxon>
        <taxon>Pseudomonadati</taxon>
        <taxon>Planctomycetota</taxon>
        <taxon>Planctomycetia</taxon>
        <taxon>Pirellulales</taxon>
        <taxon>Pirellulaceae</taxon>
        <taxon>Rhodopirellula</taxon>
    </lineage>
</organism>